<protein>
    <recommendedName>
        <fullName evidence="7">Paf1-domain-containing protein</fullName>
    </recommendedName>
</protein>
<feature type="region of interest" description="Disordered" evidence="4">
    <location>
        <begin position="117"/>
        <end position="137"/>
    </location>
</feature>
<feature type="compositionally biased region" description="Acidic residues" evidence="4">
    <location>
        <begin position="564"/>
        <end position="575"/>
    </location>
</feature>
<dbReference type="Pfam" id="PF03985">
    <property type="entry name" value="Paf1"/>
    <property type="match status" value="1"/>
</dbReference>
<evidence type="ECO:0008006" key="7">
    <source>
        <dbReference type="Google" id="ProtNLM"/>
    </source>
</evidence>
<feature type="compositionally biased region" description="Acidic residues" evidence="4">
    <location>
        <begin position="513"/>
        <end position="523"/>
    </location>
</feature>
<keyword evidence="3" id="KW-0539">Nucleus</keyword>
<feature type="compositionally biased region" description="Basic and acidic residues" evidence="4">
    <location>
        <begin position="158"/>
        <end position="171"/>
    </location>
</feature>
<reference evidence="5 6" key="1">
    <citation type="journal article" date="2018" name="Mol. Biol. Evol.">
        <title>Broad Genomic Sampling Reveals a Smut Pathogenic Ancestry of the Fungal Clade Ustilaginomycotina.</title>
        <authorList>
            <person name="Kijpornyongpan T."/>
            <person name="Mondo S.J."/>
            <person name="Barry K."/>
            <person name="Sandor L."/>
            <person name="Lee J."/>
            <person name="Lipzen A."/>
            <person name="Pangilinan J."/>
            <person name="LaButti K."/>
            <person name="Hainaut M."/>
            <person name="Henrissat B."/>
            <person name="Grigoriev I.V."/>
            <person name="Spatafora J.W."/>
            <person name="Aime M.C."/>
        </authorList>
    </citation>
    <scope>NUCLEOTIDE SEQUENCE [LARGE SCALE GENOMIC DNA]</scope>
    <source>
        <strain evidence="5 6">MCA 3882</strain>
    </source>
</reference>
<feature type="region of interest" description="Disordered" evidence="4">
    <location>
        <begin position="490"/>
        <end position="654"/>
    </location>
</feature>
<dbReference type="Proteomes" id="UP000245771">
    <property type="component" value="Unassembled WGS sequence"/>
</dbReference>
<feature type="region of interest" description="Disordered" evidence="4">
    <location>
        <begin position="274"/>
        <end position="312"/>
    </location>
</feature>
<feature type="compositionally biased region" description="Acidic residues" evidence="4">
    <location>
        <begin position="274"/>
        <end position="287"/>
    </location>
</feature>
<sequence length="654" mass="73089">MSSSSRKRSEFIERIRYPNPLPLPPYPPKLLAIPTPFSRFTDPRRFGPRLAQSHPLPVVVDAEAGMPLNLTDFPQAWYTDQELEADDNVFPRLDANEVDVDPEDAFLLSDMLEKLPGTSNGIDRKQGGPGGPVDTNDITWLRRTEYLAAEQQKRKKRDLNDRSNEKIDSSREGQLARIEESFRVANQPLASVRHPTKAGLRAVDSFSLLPDPDTWATQYNVFRFGDPPGRLNDNKPIEDPRLETAILRPHSDLVNQPIYSLFLIHAADRIEEEEEGDGDLFDDDEDEDKPKKKKKLVERTPEEQMAIENAESVRLIQSRKEGQHTDAQEQDVVEAPFDTEESEQPPVQLAHSKDYEAHDETNRKDQELILTYIDTESQNDGEGVKGGTLPAVSRFENNYRLHEGANAETNGNSGNQDKVIYYHPVTSRAALRVRRRRANDPLPPEHWDAVSLQKRSLSMYEKIERLHERIVVDDLDLKRLPDKIELPAEEVMDEEAEQAAIAEGEAAVREGSADGEGEADEEEAKERQGSSGPRAKRDRGVIRDDDDEDEGGGAAEAKKATTTNEDDDEEEDGGSDNDASGSEDSAAQSDEDMDEDELAALQADAGEDAAPEEEEEEAGGRRRSRRGGGAGQSGDVEEERAPKEPLSMDVDEED</sequence>
<dbReference type="STRING" id="1280837.A0A316VFE4"/>
<comment type="similarity">
    <text evidence="2">Belongs to the PAF1 family.</text>
</comment>
<dbReference type="OrthoDB" id="10260285at2759"/>
<evidence type="ECO:0000313" key="6">
    <source>
        <dbReference type="Proteomes" id="UP000245771"/>
    </source>
</evidence>
<organism evidence="5 6">
    <name type="scientific">Meira miltonrushii</name>
    <dbReference type="NCBI Taxonomy" id="1280837"/>
    <lineage>
        <taxon>Eukaryota</taxon>
        <taxon>Fungi</taxon>
        <taxon>Dikarya</taxon>
        <taxon>Basidiomycota</taxon>
        <taxon>Ustilaginomycotina</taxon>
        <taxon>Exobasidiomycetes</taxon>
        <taxon>Exobasidiales</taxon>
        <taxon>Brachybasidiaceae</taxon>
        <taxon>Meira</taxon>
    </lineage>
</organism>
<accession>A0A316VFE4</accession>
<feature type="compositionally biased region" description="Acidic residues" evidence="4">
    <location>
        <begin position="589"/>
        <end position="598"/>
    </location>
</feature>
<feature type="compositionally biased region" description="Acidic residues" evidence="4">
    <location>
        <begin position="605"/>
        <end position="617"/>
    </location>
</feature>
<dbReference type="InParanoid" id="A0A316VFE4"/>
<proteinExistence type="inferred from homology"/>
<keyword evidence="6" id="KW-1185">Reference proteome</keyword>
<evidence type="ECO:0000256" key="3">
    <source>
        <dbReference type="ARBA" id="ARBA00023242"/>
    </source>
</evidence>
<dbReference type="GO" id="GO:0003682">
    <property type="term" value="F:chromatin binding"/>
    <property type="evidence" value="ECO:0007669"/>
    <property type="project" value="TreeGrafter"/>
</dbReference>
<feature type="region of interest" description="Disordered" evidence="4">
    <location>
        <begin position="335"/>
        <end position="363"/>
    </location>
</feature>
<evidence type="ECO:0000256" key="2">
    <source>
        <dbReference type="ARBA" id="ARBA00007560"/>
    </source>
</evidence>
<dbReference type="InterPro" id="IPR007133">
    <property type="entry name" value="RNA_pol_II-assoc_Paf1"/>
</dbReference>
<dbReference type="AlphaFoldDB" id="A0A316VFE4"/>
<evidence type="ECO:0000313" key="5">
    <source>
        <dbReference type="EMBL" id="PWN36034.1"/>
    </source>
</evidence>
<dbReference type="GO" id="GO:0016593">
    <property type="term" value="C:Cdc73/Paf1 complex"/>
    <property type="evidence" value="ECO:0007669"/>
    <property type="project" value="InterPro"/>
</dbReference>
<dbReference type="PANTHER" id="PTHR23188:SF12">
    <property type="entry name" value="RNA POLYMERASE II-ASSOCIATED FACTOR 1 HOMOLOG"/>
    <property type="match status" value="1"/>
</dbReference>
<feature type="region of interest" description="Disordered" evidence="4">
    <location>
        <begin position="151"/>
        <end position="173"/>
    </location>
</feature>
<gene>
    <name evidence="5" type="ORF">FA14DRAFT_51150</name>
</gene>
<dbReference type="EMBL" id="KZ819603">
    <property type="protein sequence ID" value="PWN36034.1"/>
    <property type="molecule type" value="Genomic_DNA"/>
</dbReference>
<name>A0A316VFE4_9BASI</name>
<evidence type="ECO:0000256" key="4">
    <source>
        <dbReference type="SAM" id="MobiDB-lite"/>
    </source>
</evidence>
<feature type="compositionally biased region" description="Low complexity" evidence="4">
    <location>
        <begin position="576"/>
        <end position="587"/>
    </location>
</feature>
<comment type="subcellular location">
    <subcellularLocation>
        <location evidence="1">Nucleus</location>
    </subcellularLocation>
</comment>
<dbReference type="GeneID" id="37024224"/>
<dbReference type="PANTHER" id="PTHR23188">
    <property type="entry name" value="RNA POLYMERASE II-ASSOCIATED FACTOR 1 HOMOLOG"/>
    <property type="match status" value="1"/>
</dbReference>
<feature type="compositionally biased region" description="Basic and acidic residues" evidence="4">
    <location>
        <begin position="351"/>
        <end position="363"/>
    </location>
</feature>
<dbReference type="RefSeq" id="XP_025356336.1">
    <property type="nucleotide sequence ID" value="XM_025502443.1"/>
</dbReference>
<dbReference type="GO" id="GO:0000993">
    <property type="term" value="F:RNA polymerase II complex binding"/>
    <property type="evidence" value="ECO:0007669"/>
    <property type="project" value="TreeGrafter"/>
</dbReference>
<dbReference type="GO" id="GO:0006368">
    <property type="term" value="P:transcription elongation by RNA polymerase II"/>
    <property type="evidence" value="ECO:0007669"/>
    <property type="project" value="InterPro"/>
</dbReference>
<evidence type="ECO:0000256" key="1">
    <source>
        <dbReference type="ARBA" id="ARBA00004123"/>
    </source>
</evidence>